<evidence type="ECO:0000313" key="8">
    <source>
        <dbReference type="Proteomes" id="UP000198242"/>
    </source>
</evidence>
<evidence type="ECO:0000256" key="1">
    <source>
        <dbReference type="ARBA" id="ARBA00001966"/>
    </source>
</evidence>
<dbReference type="InterPro" id="IPR012837">
    <property type="entry name" value="NrdG"/>
</dbReference>
<dbReference type="InterPro" id="IPR034457">
    <property type="entry name" value="Organic_radical-activating"/>
</dbReference>
<dbReference type="GO" id="GO:0004748">
    <property type="term" value="F:ribonucleoside-diphosphate reductase activity, thioredoxin disulfide as acceptor"/>
    <property type="evidence" value="ECO:0007669"/>
    <property type="project" value="TreeGrafter"/>
</dbReference>
<dbReference type="Pfam" id="PF13353">
    <property type="entry name" value="Fer4_12"/>
    <property type="match status" value="1"/>
</dbReference>
<protein>
    <submittedName>
        <fullName evidence="7">Anaerobic ribonucleoside-triphosphate reductase activating protein</fullName>
    </submittedName>
</protein>
<keyword evidence="5" id="KW-0408">Iron</keyword>
<dbReference type="GO" id="GO:0046872">
    <property type="term" value="F:metal ion binding"/>
    <property type="evidence" value="ECO:0007669"/>
    <property type="project" value="UniProtKB-KW"/>
</dbReference>
<evidence type="ECO:0000256" key="5">
    <source>
        <dbReference type="ARBA" id="ARBA00023004"/>
    </source>
</evidence>
<dbReference type="SFLD" id="SFLDS00029">
    <property type="entry name" value="Radical_SAM"/>
    <property type="match status" value="1"/>
</dbReference>
<sequence>MARFLRATRAEGPGERTAVWVQGCQIRCPGCFNPHLWSFRGGERVTPAHLARRVLDAGTDGLTLLGGEPFDQAAALAAVAAEVRDAGRSVMTFTGYTTGQLARAVDSGRDDVAALLAATDLLVAGPFRADRLDRNRPWVGSTNQEFVLLNDRFPGLLDEVSRSPDRIEVTVDPAGRVEVNGWAEVDALDALLASVGRQQHVARARRAPRAPQDYSVSHESVGS</sequence>
<dbReference type="GO" id="GO:0051539">
    <property type="term" value="F:4 iron, 4 sulfur cluster binding"/>
    <property type="evidence" value="ECO:0007669"/>
    <property type="project" value="UniProtKB-KW"/>
</dbReference>
<dbReference type="AlphaFoldDB" id="A0A1C4ZM93"/>
<dbReference type="InterPro" id="IPR013785">
    <property type="entry name" value="Aldolase_TIM"/>
</dbReference>
<comment type="cofactor">
    <cofactor evidence="1">
        <name>[4Fe-4S] cluster</name>
        <dbReference type="ChEBI" id="CHEBI:49883"/>
    </cofactor>
</comment>
<reference evidence="8" key="1">
    <citation type="submission" date="2016-06" db="EMBL/GenBank/DDBJ databases">
        <authorList>
            <person name="Varghese N."/>
            <person name="Submissions Spin"/>
        </authorList>
    </citation>
    <scope>NUCLEOTIDE SEQUENCE [LARGE SCALE GENOMIC DNA]</scope>
    <source>
        <strain evidence="8">DSM 43909</strain>
    </source>
</reference>
<keyword evidence="6" id="KW-0411">Iron-sulfur</keyword>
<dbReference type="InterPro" id="IPR058240">
    <property type="entry name" value="rSAM_sf"/>
</dbReference>
<dbReference type="RefSeq" id="WP_231934810.1">
    <property type="nucleotide sequence ID" value="NZ_LT607411.1"/>
</dbReference>
<dbReference type="GO" id="GO:0043365">
    <property type="term" value="F:[formate-C-acetyltransferase]-activating enzyme activity"/>
    <property type="evidence" value="ECO:0007669"/>
    <property type="project" value="InterPro"/>
</dbReference>
<evidence type="ECO:0000256" key="6">
    <source>
        <dbReference type="ARBA" id="ARBA00023014"/>
    </source>
</evidence>
<keyword evidence="4" id="KW-0479">Metal-binding</keyword>
<gene>
    <name evidence="7" type="ORF">GA0074695_5806</name>
</gene>
<dbReference type="SUPFAM" id="SSF102114">
    <property type="entry name" value="Radical SAM enzymes"/>
    <property type="match status" value="1"/>
</dbReference>
<dbReference type="PANTHER" id="PTHR30352:SF2">
    <property type="entry name" value="ANAEROBIC RIBONUCLEOSIDE-TRIPHOSPHATE REDUCTASE-ACTIVATING PROTEIN"/>
    <property type="match status" value="1"/>
</dbReference>
<keyword evidence="8" id="KW-1185">Reference proteome</keyword>
<evidence type="ECO:0000313" key="7">
    <source>
        <dbReference type="EMBL" id="SCF34042.1"/>
    </source>
</evidence>
<dbReference type="Proteomes" id="UP000198242">
    <property type="component" value="Chromosome I"/>
</dbReference>
<dbReference type="InterPro" id="IPR007197">
    <property type="entry name" value="rSAM"/>
</dbReference>
<dbReference type="SFLD" id="SFLDF00299">
    <property type="entry name" value="anaerobic_ribonucleoside-triph"/>
    <property type="match status" value="1"/>
</dbReference>
<evidence type="ECO:0000256" key="4">
    <source>
        <dbReference type="ARBA" id="ARBA00022723"/>
    </source>
</evidence>
<accession>A0A1C4ZM93</accession>
<evidence type="ECO:0000256" key="2">
    <source>
        <dbReference type="ARBA" id="ARBA00022485"/>
    </source>
</evidence>
<organism evidence="7 8">
    <name type="scientific">Micromonospora viridifaciens</name>
    <dbReference type="NCBI Taxonomy" id="1881"/>
    <lineage>
        <taxon>Bacteria</taxon>
        <taxon>Bacillati</taxon>
        <taxon>Actinomycetota</taxon>
        <taxon>Actinomycetes</taxon>
        <taxon>Micromonosporales</taxon>
        <taxon>Micromonosporaceae</taxon>
        <taxon>Micromonospora</taxon>
    </lineage>
</organism>
<dbReference type="PANTHER" id="PTHR30352">
    <property type="entry name" value="PYRUVATE FORMATE-LYASE-ACTIVATING ENZYME"/>
    <property type="match status" value="1"/>
</dbReference>
<keyword evidence="2" id="KW-0004">4Fe-4S</keyword>
<proteinExistence type="predicted"/>
<dbReference type="EMBL" id="LT607411">
    <property type="protein sequence ID" value="SCF34042.1"/>
    <property type="molecule type" value="Genomic_DNA"/>
</dbReference>
<dbReference type="SFLD" id="SFLDG01063">
    <property type="entry name" value="activating_enzymes__group_1"/>
    <property type="match status" value="1"/>
</dbReference>
<dbReference type="Gene3D" id="3.20.20.70">
    <property type="entry name" value="Aldolase class I"/>
    <property type="match status" value="1"/>
</dbReference>
<evidence type="ECO:0000256" key="3">
    <source>
        <dbReference type="ARBA" id="ARBA00022691"/>
    </source>
</evidence>
<keyword evidence="3" id="KW-0949">S-adenosyl-L-methionine</keyword>
<dbReference type="SFLD" id="SFLDG01066">
    <property type="entry name" value="organic_radical-activating_enz"/>
    <property type="match status" value="1"/>
</dbReference>
<name>A0A1C4ZM93_MICVI</name>